<evidence type="ECO:0000256" key="3">
    <source>
        <dbReference type="ARBA" id="ARBA00023004"/>
    </source>
</evidence>
<dbReference type="PANTHER" id="PTHR42988">
    <property type="entry name" value="PHOSPHOHYDROLASE"/>
    <property type="match status" value="1"/>
</dbReference>
<dbReference type="AlphaFoldDB" id="A0A2N3KWM3"/>
<dbReference type="InterPro" id="IPR029052">
    <property type="entry name" value="Metallo-depent_PP-like"/>
</dbReference>
<keyword evidence="1" id="KW-0479">Metal-binding</keyword>
<evidence type="ECO:0000313" key="7">
    <source>
        <dbReference type="Proteomes" id="UP000233597"/>
    </source>
</evidence>
<dbReference type="PANTHER" id="PTHR42988:SF2">
    <property type="entry name" value="CYCLIC NUCLEOTIDE PHOSPHODIESTERASE CBUA0032-RELATED"/>
    <property type="match status" value="1"/>
</dbReference>
<proteinExistence type="inferred from homology"/>
<dbReference type="GO" id="GO:0046872">
    <property type="term" value="F:metal ion binding"/>
    <property type="evidence" value="ECO:0007669"/>
    <property type="project" value="UniProtKB-KW"/>
</dbReference>
<dbReference type="OrthoDB" id="651281at2"/>
<comment type="caution">
    <text evidence="6">The sequence shown here is derived from an EMBL/GenBank/DDBJ whole genome shotgun (WGS) entry which is preliminary data.</text>
</comment>
<dbReference type="GO" id="GO:0004112">
    <property type="term" value="F:cyclic-nucleotide phosphodiesterase activity"/>
    <property type="evidence" value="ECO:0007669"/>
    <property type="project" value="InterPro"/>
</dbReference>
<dbReference type="Pfam" id="PF00149">
    <property type="entry name" value="Metallophos"/>
    <property type="match status" value="1"/>
</dbReference>
<dbReference type="Gene3D" id="3.60.21.10">
    <property type="match status" value="1"/>
</dbReference>
<keyword evidence="2" id="KW-0378">Hydrolase</keyword>
<sequence length="263" mass="28646">MKIIHLSDCHFIDPTPKGAAATSKAHPQHTLQNVIADINKWQSDAELCIISGDLTHDGTALQYGLFASTINALPMPVHVIPGNHDARAALLAGLPATGCDENGFINYAFTHKGIRFVFLDTLIEGEDAGVLCEKRLAWLTRELATSQNLPVLIFMHHPPVAVGLPFMDSINLQNAAEFGDVISMHGNVKHIFFGHLHRPCHGIWRNIPWTCGPSSYTGQPLAMQPGTGLPDKAWLEPGYGIALINENDASVCYHVETVPNPKI</sequence>
<dbReference type="InterPro" id="IPR004843">
    <property type="entry name" value="Calcineurin-like_PHP"/>
</dbReference>
<dbReference type="EMBL" id="NWTK01000003">
    <property type="protein sequence ID" value="PKR54886.1"/>
    <property type="molecule type" value="Genomic_DNA"/>
</dbReference>
<name>A0A2N3KWM3_9PROT</name>
<protein>
    <submittedName>
        <fullName evidence="6">Phosphodiesterase</fullName>
    </submittedName>
</protein>
<evidence type="ECO:0000256" key="1">
    <source>
        <dbReference type="ARBA" id="ARBA00022723"/>
    </source>
</evidence>
<feature type="domain" description="Calcineurin-like phosphoesterase" evidence="5">
    <location>
        <begin position="1"/>
        <end position="199"/>
    </location>
</feature>
<evidence type="ECO:0000256" key="4">
    <source>
        <dbReference type="ARBA" id="ARBA00025742"/>
    </source>
</evidence>
<comment type="similarity">
    <text evidence="4">Belongs to the cyclic nucleotide phosphodiesterase class-III family.</text>
</comment>
<evidence type="ECO:0000313" key="6">
    <source>
        <dbReference type="EMBL" id="PKR54886.1"/>
    </source>
</evidence>
<organism evidence="6 7">
    <name type="scientific">Thalassospira marina</name>
    <dbReference type="NCBI Taxonomy" id="2048283"/>
    <lineage>
        <taxon>Bacteria</taxon>
        <taxon>Pseudomonadati</taxon>
        <taxon>Pseudomonadota</taxon>
        <taxon>Alphaproteobacteria</taxon>
        <taxon>Rhodospirillales</taxon>
        <taxon>Thalassospiraceae</taxon>
        <taxon>Thalassospira</taxon>
    </lineage>
</organism>
<dbReference type="CDD" id="cd07402">
    <property type="entry name" value="MPP_GpdQ"/>
    <property type="match status" value="1"/>
</dbReference>
<dbReference type="InterPro" id="IPR026575">
    <property type="entry name" value="GpdQ/CpdA-like"/>
</dbReference>
<accession>A0A2N3KWM3</accession>
<evidence type="ECO:0000256" key="2">
    <source>
        <dbReference type="ARBA" id="ARBA00022801"/>
    </source>
</evidence>
<dbReference type="Proteomes" id="UP000233597">
    <property type="component" value="Unassembled WGS sequence"/>
</dbReference>
<gene>
    <name evidence="6" type="ORF">COO20_05645</name>
</gene>
<dbReference type="InterPro" id="IPR050884">
    <property type="entry name" value="CNP_phosphodiesterase-III"/>
</dbReference>
<dbReference type="RefSeq" id="WP_101264727.1">
    <property type="nucleotide sequence ID" value="NZ_NWTK01000003.1"/>
</dbReference>
<evidence type="ECO:0000259" key="5">
    <source>
        <dbReference type="Pfam" id="PF00149"/>
    </source>
</evidence>
<dbReference type="SUPFAM" id="SSF56300">
    <property type="entry name" value="Metallo-dependent phosphatases"/>
    <property type="match status" value="1"/>
</dbReference>
<reference evidence="6 7" key="1">
    <citation type="submission" date="2017-09" db="EMBL/GenBank/DDBJ databases">
        <title>Biodiversity and function of Thalassospira species in the particle-attached aromatic-hydrocarbon-degrading consortia from the surface seawater of the South China Sea.</title>
        <authorList>
            <person name="Dong C."/>
            <person name="Liu R."/>
            <person name="Shao Z."/>
        </authorList>
    </citation>
    <scope>NUCLEOTIDE SEQUENCE [LARGE SCALE GENOMIC DNA]</scope>
    <source>
        <strain evidence="6 7">CSC1P2</strain>
    </source>
</reference>
<keyword evidence="3" id="KW-0408">Iron</keyword>